<dbReference type="PANTHER" id="PTHR43244">
    <property type="match status" value="1"/>
</dbReference>
<dbReference type="EC" id="1.-.-.-" evidence="3"/>
<dbReference type="InterPro" id="IPR019910">
    <property type="entry name" value="Lucif-like_OxRdtase_MSMEG_4879"/>
</dbReference>
<evidence type="ECO:0000256" key="1">
    <source>
        <dbReference type="ARBA" id="ARBA00023002"/>
    </source>
</evidence>
<dbReference type="InterPro" id="IPR011251">
    <property type="entry name" value="Luciferase-like_dom"/>
</dbReference>
<sequence length="309" mass="33216">MKFGIMTGSGFDPAPGLSAMMENAQRIEKLGFHSLWMATIYNYDALTALAAIGTATREMELGTAVVATHPRHPMAMAQQALTAAAACNNRFTLGIGLSHRYVIEQEMGLSYDRPAHHMREYLNVLLPLLQTGTVDYEGELYQTNASLDIPEANTPPVVIAALGPAMLKLAGNRTAGTTLWLTGVKTIAEHTVPTIIQAAADAGRKPPRVIAGVPVVLASDPDSARAMVDRQLGPYKNIPSYRAMLDREGASGPGDVALVGNESELRQQLQTLRKIGVTDLNAVLVNESRDTYENTLAFLADEIKAFTGD</sequence>
<gene>
    <name evidence="3" type="ORF">EYC82_06100</name>
</gene>
<dbReference type="SUPFAM" id="SSF51679">
    <property type="entry name" value="Bacterial luciferase-like"/>
    <property type="match status" value="1"/>
</dbReference>
<keyword evidence="1 3" id="KW-0560">Oxidoreductase</keyword>
<dbReference type="PANTHER" id="PTHR43244:SF1">
    <property type="entry name" value="5,10-METHYLENETETRAHYDROMETHANOPTERIN REDUCTASE"/>
    <property type="match status" value="1"/>
</dbReference>
<dbReference type="NCBIfam" id="TIGR03564">
    <property type="entry name" value="F420_MSMEG_4879"/>
    <property type="match status" value="1"/>
</dbReference>
<dbReference type="Gene3D" id="3.20.20.30">
    <property type="entry name" value="Luciferase-like domain"/>
    <property type="match status" value="1"/>
</dbReference>
<evidence type="ECO:0000313" key="3">
    <source>
        <dbReference type="EMBL" id="MCX2976921.1"/>
    </source>
</evidence>
<name>A0ABT3T542_9GAMM</name>
<dbReference type="InterPro" id="IPR036661">
    <property type="entry name" value="Luciferase-like_sf"/>
</dbReference>
<evidence type="ECO:0000313" key="4">
    <source>
        <dbReference type="Proteomes" id="UP001143304"/>
    </source>
</evidence>
<evidence type="ECO:0000259" key="2">
    <source>
        <dbReference type="Pfam" id="PF00296"/>
    </source>
</evidence>
<proteinExistence type="predicted"/>
<accession>A0ABT3T542</accession>
<comment type="caution">
    <text evidence="3">The sequence shown here is derived from an EMBL/GenBank/DDBJ whole genome shotgun (WGS) entry which is preliminary data.</text>
</comment>
<feature type="domain" description="Luciferase-like" evidence="2">
    <location>
        <begin position="1"/>
        <end position="277"/>
    </location>
</feature>
<dbReference type="InterPro" id="IPR050564">
    <property type="entry name" value="F420-G6PD/mer"/>
</dbReference>
<organism evidence="3 4">
    <name type="scientific">Candidatus Marimicrobium litorale</name>
    <dbReference type="NCBI Taxonomy" id="2518991"/>
    <lineage>
        <taxon>Bacteria</taxon>
        <taxon>Pseudomonadati</taxon>
        <taxon>Pseudomonadota</taxon>
        <taxon>Gammaproteobacteria</taxon>
        <taxon>Cellvibrionales</taxon>
        <taxon>Halieaceae</taxon>
        <taxon>Marimicrobium</taxon>
    </lineage>
</organism>
<dbReference type="GO" id="GO:0016491">
    <property type="term" value="F:oxidoreductase activity"/>
    <property type="evidence" value="ECO:0007669"/>
    <property type="project" value="UniProtKB-KW"/>
</dbReference>
<dbReference type="Pfam" id="PF00296">
    <property type="entry name" value="Bac_luciferase"/>
    <property type="match status" value="1"/>
</dbReference>
<keyword evidence="4" id="KW-1185">Reference proteome</keyword>
<protein>
    <submittedName>
        <fullName evidence="3">TIGR03564 family F420-dependent LLM class oxidoreductase</fullName>
        <ecNumber evidence="3">1.-.-.-</ecNumber>
    </submittedName>
</protein>
<dbReference type="EMBL" id="SHNO01000001">
    <property type="protein sequence ID" value="MCX2976921.1"/>
    <property type="molecule type" value="Genomic_DNA"/>
</dbReference>
<dbReference type="Proteomes" id="UP001143304">
    <property type="component" value="Unassembled WGS sequence"/>
</dbReference>
<dbReference type="CDD" id="cd01097">
    <property type="entry name" value="Tetrahydromethanopterin_reductase"/>
    <property type="match status" value="1"/>
</dbReference>
<reference evidence="3" key="1">
    <citation type="submission" date="2019-02" db="EMBL/GenBank/DDBJ databases">
        <authorList>
            <person name="Li S.-H."/>
        </authorList>
    </citation>
    <scope>NUCLEOTIDE SEQUENCE</scope>
    <source>
        <strain evidence="3">IMCC11814</strain>
    </source>
</reference>
<dbReference type="RefSeq" id="WP_279248662.1">
    <property type="nucleotide sequence ID" value="NZ_SHNO01000001.1"/>
</dbReference>